<proteinExistence type="predicted"/>
<comment type="caution">
    <text evidence="1">The sequence shown here is derived from an EMBL/GenBank/DDBJ whole genome shotgun (WGS) entry which is preliminary data.</text>
</comment>
<dbReference type="Proteomes" id="UP001392318">
    <property type="component" value="Unassembled WGS sequence"/>
</dbReference>
<dbReference type="EMBL" id="JAYMRU010000016">
    <property type="protein sequence ID" value="MEM5402746.1"/>
    <property type="molecule type" value="Genomic_DNA"/>
</dbReference>
<accession>A0ACC6RLZ4</accession>
<keyword evidence="2" id="KW-1185">Reference proteome</keyword>
<evidence type="ECO:0000313" key="1">
    <source>
        <dbReference type="EMBL" id="MEM5402746.1"/>
    </source>
</evidence>
<gene>
    <name evidence="1" type="ORF">VSR83_22015</name>
</gene>
<evidence type="ECO:0000313" key="2">
    <source>
        <dbReference type="Proteomes" id="UP001392318"/>
    </source>
</evidence>
<protein>
    <submittedName>
        <fullName evidence="1">Uncharacterized protein</fullName>
    </submittedName>
</protein>
<sequence length="85" mass="9360">MKTFRLMLALVIASTLPAVSNAAGSQGNLASDCDGTETFVFVPPGVNKQKYLSEYVTTHKGPSDDELRRCKLSRDQWRAQVLKSN</sequence>
<name>A0ACC6RLZ4_9BURK</name>
<organism evidence="1 2">
    <name type="scientific">Paraburkholderia unamae</name>
    <dbReference type="NCBI Taxonomy" id="219649"/>
    <lineage>
        <taxon>Bacteria</taxon>
        <taxon>Pseudomonadati</taxon>
        <taxon>Pseudomonadota</taxon>
        <taxon>Betaproteobacteria</taxon>
        <taxon>Burkholderiales</taxon>
        <taxon>Burkholderiaceae</taxon>
        <taxon>Paraburkholderia</taxon>
    </lineage>
</organism>
<reference evidence="1" key="1">
    <citation type="submission" date="2024-01" db="EMBL/GenBank/DDBJ databases">
        <title>The diversity of rhizobia nodulating Mimosa spp. in eleven states of Brazil covering several biomes is determined by host plant, location, and edaphic factors.</title>
        <authorList>
            <person name="Rouws L."/>
            <person name="Barauna A."/>
            <person name="Beukes C."/>
            <person name="De Faria S.M."/>
            <person name="Gross E."/>
            <person name="Dos Reis Junior F.B."/>
            <person name="Simon M."/>
            <person name="Maluk M."/>
            <person name="Odee D.W."/>
            <person name="Kenicer G."/>
            <person name="Young J.P.W."/>
            <person name="Reis V.M."/>
            <person name="Zilli J."/>
            <person name="James E.K."/>
        </authorList>
    </citation>
    <scope>NUCLEOTIDE SEQUENCE</scope>
    <source>
        <strain evidence="1">JPY452</strain>
    </source>
</reference>